<dbReference type="AlphaFoldDB" id="A0A8J7KGV3"/>
<evidence type="ECO:0000256" key="1">
    <source>
        <dbReference type="SAM" id="Phobius"/>
    </source>
</evidence>
<evidence type="ECO:0000313" key="2">
    <source>
        <dbReference type="EMBL" id="MBF4500248.1"/>
    </source>
</evidence>
<dbReference type="Proteomes" id="UP000622653">
    <property type="component" value="Unassembled WGS sequence"/>
</dbReference>
<dbReference type="EMBL" id="JADKPV010000001">
    <property type="protein sequence ID" value="MBF4500248.1"/>
    <property type="molecule type" value="Genomic_DNA"/>
</dbReference>
<accession>A0A8J7KGV3</accession>
<reference evidence="2" key="1">
    <citation type="submission" date="2020-11" db="EMBL/GenBank/DDBJ databases">
        <title>Multidrug resistant novel bacterium Savagea serpentis sp. nov., isolated from the scats of a vine snake (Ahaetulla nasuta).</title>
        <authorList>
            <person name="Venkata Ramana V."/>
            <person name="Vikas Patil S."/>
            <person name="Yogita Lugani V."/>
        </authorList>
    </citation>
    <scope>NUCLEOTIDE SEQUENCE</scope>
    <source>
        <strain evidence="2">SN6</strain>
    </source>
</reference>
<keyword evidence="1" id="KW-0812">Transmembrane</keyword>
<evidence type="ECO:0000313" key="3">
    <source>
        <dbReference type="Proteomes" id="UP000622653"/>
    </source>
</evidence>
<feature type="transmembrane region" description="Helical" evidence="1">
    <location>
        <begin position="6"/>
        <end position="30"/>
    </location>
</feature>
<gene>
    <name evidence="2" type="ORF">IRY55_02635</name>
</gene>
<keyword evidence="3" id="KW-1185">Reference proteome</keyword>
<dbReference type="RefSeq" id="WP_194561696.1">
    <property type="nucleotide sequence ID" value="NZ_JADKPV010000001.1"/>
</dbReference>
<proteinExistence type="predicted"/>
<sequence>MKCERGFVLAEIIIALSILVILTLTLLPVLTHEMKQVKEKKMKATDMKVAYIATQLKMKEERVSDHVALNGISYRWEWVGEHAICLEREDEKVCYDF</sequence>
<organism evidence="2 3">
    <name type="scientific">Savagea serpentis</name>
    <dbReference type="NCBI Taxonomy" id="2785297"/>
    <lineage>
        <taxon>Bacteria</taxon>
        <taxon>Bacillati</taxon>
        <taxon>Bacillota</taxon>
        <taxon>Bacilli</taxon>
        <taxon>Bacillales</taxon>
        <taxon>Caryophanaceae</taxon>
        <taxon>Savagea</taxon>
    </lineage>
</organism>
<keyword evidence="1" id="KW-1133">Transmembrane helix</keyword>
<name>A0A8J7KGV3_9BACL</name>
<keyword evidence="1" id="KW-0472">Membrane</keyword>
<protein>
    <submittedName>
        <fullName evidence="2">Uncharacterized protein</fullName>
    </submittedName>
</protein>
<comment type="caution">
    <text evidence="2">The sequence shown here is derived from an EMBL/GenBank/DDBJ whole genome shotgun (WGS) entry which is preliminary data.</text>
</comment>